<dbReference type="Gene3D" id="1.20.120.1760">
    <property type="match status" value="1"/>
</dbReference>
<protein>
    <recommendedName>
        <fullName evidence="9">Choline/ethanolaminephosphotransferase 1</fullName>
    </recommendedName>
</protein>
<dbReference type="GeneID" id="40385883"/>
<dbReference type="Proteomes" id="UP000249293">
    <property type="component" value="Chromosome 5"/>
</dbReference>
<evidence type="ECO:0000313" key="8">
    <source>
        <dbReference type="Proteomes" id="UP000249293"/>
    </source>
</evidence>
<keyword evidence="6" id="KW-1133">Transmembrane helix</keyword>
<evidence type="ECO:0000256" key="1">
    <source>
        <dbReference type="ARBA" id="ARBA00004370"/>
    </source>
</evidence>
<dbReference type="Pfam" id="PF01066">
    <property type="entry name" value="CDP-OH_P_transf"/>
    <property type="match status" value="1"/>
</dbReference>
<feature type="transmembrane region" description="Helical" evidence="6">
    <location>
        <begin position="151"/>
        <end position="174"/>
    </location>
</feature>
<dbReference type="AlphaFoldDB" id="A0A2U9R9B4"/>
<evidence type="ECO:0000256" key="5">
    <source>
        <dbReference type="RuleBase" id="RU003750"/>
    </source>
</evidence>
<feature type="transmembrane region" description="Helical" evidence="6">
    <location>
        <begin position="180"/>
        <end position="200"/>
    </location>
</feature>
<organism evidence="7 8">
    <name type="scientific">Pichia kudriavzevii</name>
    <name type="common">Yeast</name>
    <name type="synonym">Issatchenkia orientalis</name>
    <dbReference type="NCBI Taxonomy" id="4909"/>
    <lineage>
        <taxon>Eukaryota</taxon>
        <taxon>Fungi</taxon>
        <taxon>Dikarya</taxon>
        <taxon>Ascomycota</taxon>
        <taxon>Saccharomycotina</taxon>
        <taxon>Pichiomycetes</taxon>
        <taxon>Pichiales</taxon>
        <taxon>Pichiaceae</taxon>
        <taxon>Pichia</taxon>
    </lineage>
</organism>
<feature type="transmembrane region" description="Helical" evidence="6">
    <location>
        <begin position="50"/>
        <end position="69"/>
    </location>
</feature>
<dbReference type="GO" id="GO:0008654">
    <property type="term" value="P:phospholipid biosynthetic process"/>
    <property type="evidence" value="ECO:0007669"/>
    <property type="project" value="InterPro"/>
</dbReference>
<evidence type="ECO:0000256" key="6">
    <source>
        <dbReference type="SAM" id="Phobius"/>
    </source>
</evidence>
<evidence type="ECO:0000313" key="7">
    <source>
        <dbReference type="EMBL" id="AWU78024.1"/>
    </source>
</evidence>
<reference evidence="7 8" key="1">
    <citation type="submission" date="2018-06" db="EMBL/GenBank/DDBJ databases">
        <title>Population genomics shows no distinction between pathogenic Candida krusei and environmental Pichia kudriavzevii: One species, four names.</title>
        <authorList>
            <person name="Douglass A.P."/>
            <person name="Offei B."/>
            <person name="Braun-Galleani S."/>
            <person name="Coughlan A.Y."/>
            <person name="Martos A."/>
            <person name="Ortiz-Merino R.A."/>
            <person name="Byrne K.P."/>
            <person name="Wolfe K.H."/>
        </authorList>
    </citation>
    <scope>NUCLEOTIDE SEQUENCE [LARGE SCALE GENOMIC DNA]</scope>
    <source>
        <strain evidence="7 8">CBS573</strain>
    </source>
</reference>
<evidence type="ECO:0000256" key="4">
    <source>
        <dbReference type="ARBA" id="ARBA00023136"/>
    </source>
</evidence>
<dbReference type="PANTHER" id="PTHR10414">
    <property type="entry name" value="ETHANOLAMINEPHOSPHOTRANSFERASE"/>
    <property type="match status" value="1"/>
</dbReference>
<dbReference type="STRING" id="4909.A0A2U9R9B4"/>
<dbReference type="PROSITE" id="PS00379">
    <property type="entry name" value="CDP_ALCOHOL_P_TRANSF"/>
    <property type="match status" value="1"/>
</dbReference>
<dbReference type="InterPro" id="IPR048254">
    <property type="entry name" value="CDP_ALCOHOL_P_TRANSF_CS"/>
</dbReference>
<feature type="transmembrane region" description="Helical" evidence="6">
    <location>
        <begin position="212"/>
        <end position="233"/>
    </location>
</feature>
<comment type="similarity">
    <text evidence="2 5">Belongs to the CDP-alcohol phosphatidyltransferase class-I family.</text>
</comment>
<sequence length="287" mass="33548">MSIWIPQSSIGHLREYKYQSEDRSLTTKYILKPFWVKFERIFPTWMAPNMVTLLGLLFIVVSDLLVMYFDPYYNKESPQWVYFYHAIAVFMYQTFDACDGIHARRTGQSGPLGELFDHCCDSMNTTLMVIQFSRNVIQTLKNEKREHEIDYAMKGLVTFISYYLMIVCLFIMYPTIWKDYTTTMLLTIGSCMSFTVGRIITGHLTKQEFPFVNFPMLVPLTQSIAIELLTRVFDVEFDVAMQFTMYSGLGASLLIYGMFVTEIIYDITTYLDIWALTIKHPKPVKDE</sequence>
<dbReference type="VEuPathDB" id="FungiDB:C5L36_0E00900"/>
<feature type="transmembrane region" description="Helical" evidence="6">
    <location>
        <begin position="245"/>
        <end position="265"/>
    </location>
</feature>
<keyword evidence="6" id="KW-0812">Transmembrane</keyword>
<keyword evidence="8" id="KW-1185">Reference proteome</keyword>
<dbReference type="PANTHER" id="PTHR10414:SF37">
    <property type="entry name" value="BB IN A BOXCAR, ISOFORM C"/>
    <property type="match status" value="1"/>
</dbReference>
<evidence type="ECO:0008006" key="9">
    <source>
        <dbReference type="Google" id="ProtNLM"/>
    </source>
</evidence>
<dbReference type="InterPro" id="IPR000462">
    <property type="entry name" value="CDP-OH_P_trans"/>
</dbReference>
<dbReference type="EMBL" id="CP028777">
    <property type="protein sequence ID" value="AWU78024.1"/>
    <property type="molecule type" value="Genomic_DNA"/>
</dbReference>
<dbReference type="GO" id="GO:0016020">
    <property type="term" value="C:membrane"/>
    <property type="evidence" value="ECO:0007669"/>
    <property type="project" value="UniProtKB-SubCell"/>
</dbReference>
<accession>A0A2U9R9B4</accession>
<dbReference type="GO" id="GO:0016780">
    <property type="term" value="F:phosphotransferase activity, for other substituted phosphate groups"/>
    <property type="evidence" value="ECO:0007669"/>
    <property type="project" value="InterPro"/>
</dbReference>
<dbReference type="KEGG" id="pkz:C5L36_0E00900"/>
<name>A0A2U9R9B4_PICKU</name>
<dbReference type="InterPro" id="IPR043130">
    <property type="entry name" value="CDP-OH_PTrfase_TM_dom"/>
</dbReference>
<dbReference type="RefSeq" id="XP_029323500.1">
    <property type="nucleotide sequence ID" value="XM_029467640.1"/>
</dbReference>
<proteinExistence type="inferred from homology"/>
<dbReference type="InterPro" id="IPR014472">
    <property type="entry name" value="CHOPT"/>
</dbReference>
<gene>
    <name evidence="7" type="ORF">C5L36_0E00900</name>
</gene>
<evidence type="ECO:0000256" key="2">
    <source>
        <dbReference type="ARBA" id="ARBA00010441"/>
    </source>
</evidence>
<dbReference type="OrthoDB" id="196717at2759"/>
<comment type="subcellular location">
    <subcellularLocation>
        <location evidence="1">Membrane</location>
    </subcellularLocation>
</comment>
<keyword evidence="4 6" id="KW-0472">Membrane</keyword>
<evidence type="ECO:0000256" key="3">
    <source>
        <dbReference type="ARBA" id="ARBA00022679"/>
    </source>
</evidence>
<keyword evidence="3 5" id="KW-0808">Transferase</keyword>